<evidence type="ECO:0000313" key="2">
    <source>
        <dbReference type="Proteomes" id="UP001060085"/>
    </source>
</evidence>
<comment type="caution">
    <text evidence="1">The sequence shown here is derived from an EMBL/GenBank/DDBJ whole genome shotgun (WGS) entry which is preliminary data.</text>
</comment>
<sequence length="167" mass="18621">MTAIATVLIIKEEMLTVGSTIVVPTSLQDDKMAAVTSLLVLDPLSMLLIIDMRKIELGREMRFHTRGNISCGKSLQSLKQAPRLSNQNLESLPTLYGMLEWSQGIGNYKGEQEMYISSQGLVKKETKKSSIVEESQRAIELLQVKEVVGALLQVYVANEDSCDFKRK</sequence>
<name>A0ACB9ZZL6_CATRO</name>
<evidence type="ECO:0000313" key="1">
    <source>
        <dbReference type="EMBL" id="KAI5653354.1"/>
    </source>
</evidence>
<reference evidence="2" key="1">
    <citation type="journal article" date="2023" name="Nat. Plants">
        <title>Single-cell RNA sequencing provides a high-resolution roadmap for understanding the multicellular compartmentation of specialized metabolism.</title>
        <authorList>
            <person name="Sun S."/>
            <person name="Shen X."/>
            <person name="Li Y."/>
            <person name="Li Y."/>
            <person name="Wang S."/>
            <person name="Li R."/>
            <person name="Zhang H."/>
            <person name="Shen G."/>
            <person name="Guo B."/>
            <person name="Wei J."/>
            <person name="Xu J."/>
            <person name="St-Pierre B."/>
            <person name="Chen S."/>
            <person name="Sun C."/>
        </authorList>
    </citation>
    <scope>NUCLEOTIDE SEQUENCE [LARGE SCALE GENOMIC DNA]</scope>
</reference>
<accession>A0ACB9ZZL6</accession>
<dbReference type="EMBL" id="CM044707">
    <property type="protein sequence ID" value="KAI5653354.1"/>
    <property type="molecule type" value="Genomic_DNA"/>
</dbReference>
<keyword evidence="2" id="KW-1185">Reference proteome</keyword>
<proteinExistence type="predicted"/>
<protein>
    <submittedName>
        <fullName evidence="1">Uncharacterized protein</fullName>
    </submittedName>
</protein>
<organism evidence="1 2">
    <name type="scientific">Catharanthus roseus</name>
    <name type="common">Madagascar periwinkle</name>
    <name type="synonym">Vinca rosea</name>
    <dbReference type="NCBI Taxonomy" id="4058"/>
    <lineage>
        <taxon>Eukaryota</taxon>
        <taxon>Viridiplantae</taxon>
        <taxon>Streptophyta</taxon>
        <taxon>Embryophyta</taxon>
        <taxon>Tracheophyta</taxon>
        <taxon>Spermatophyta</taxon>
        <taxon>Magnoliopsida</taxon>
        <taxon>eudicotyledons</taxon>
        <taxon>Gunneridae</taxon>
        <taxon>Pentapetalae</taxon>
        <taxon>asterids</taxon>
        <taxon>lamiids</taxon>
        <taxon>Gentianales</taxon>
        <taxon>Apocynaceae</taxon>
        <taxon>Rauvolfioideae</taxon>
        <taxon>Vinceae</taxon>
        <taxon>Catharanthinae</taxon>
        <taxon>Catharanthus</taxon>
    </lineage>
</organism>
<gene>
    <name evidence="1" type="ORF">M9H77_30541</name>
</gene>
<dbReference type="Proteomes" id="UP001060085">
    <property type="component" value="Linkage Group LG07"/>
</dbReference>